<protein>
    <recommendedName>
        <fullName evidence="3">DUF3244 domain-containing protein</fullName>
    </recommendedName>
</protein>
<name>A0A848IXC3_9BACT</name>
<organism evidence="1 2">
    <name type="scientific">Marinigracilibium pacificum</name>
    <dbReference type="NCBI Taxonomy" id="2729599"/>
    <lineage>
        <taxon>Bacteria</taxon>
        <taxon>Pseudomonadati</taxon>
        <taxon>Bacteroidota</taxon>
        <taxon>Cytophagia</taxon>
        <taxon>Cytophagales</taxon>
        <taxon>Flammeovirgaceae</taxon>
        <taxon>Marinigracilibium</taxon>
    </lineage>
</organism>
<keyword evidence="2" id="KW-1185">Reference proteome</keyword>
<accession>A0A848IXC3</accession>
<gene>
    <name evidence="1" type="ORF">HH304_12300</name>
</gene>
<dbReference type="Proteomes" id="UP000559010">
    <property type="component" value="Unassembled WGS sequence"/>
</dbReference>
<dbReference type="RefSeq" id="WP_169681918.1">
    <property type="nucleotide sequence ID" value="NZ_JABBNU010000007.1"/>
</dbReference>
<reference evidence="1 2" key="1">
    <citation type="submission" date="2020-04" db="EMBL/GenBank/DDBJ databases">
        <title>Flammeovirgaceae bacterium KN852 isolated from deep sea.</title>
        <authorList>
            <person name="Zhang D.-C."/>
        </authorList>
    </citation>
    <scope>NUCLEOTIDE SEQUENCE [LARGE SCALE GENOMIC DNA]</scope>
    <source>
        <strain evidence="1 2">KN852</strain>
    </source>
</reference>
<sequence>MKKIFLLLILVITSFNSLKSTEINDPEIVGVKIVDQHNDNFSIEVEISSEVSSFTYIVYLNKLPNFTVVEKGNSSNRVLKVSGLLKSEIYIITFEDENGNKFNTDLIKFAL</sequence>
<comment type="caution">
    <text evidence="1">The sequence shown here is derived from an EMBL/GenBank/DDBJ whole genome shotgun (WGS) entry which is preliminary data.</text>
</comment>
<evidence type="ECO:0000313" key="2">
    <source>
        <dbReference type="Proteomes" id="UP000559010"/>
    </source>
</evidence>
<dbReference type="AlphaFoldDB" id="A0A848IXC3"/>
<evidence type="ECO:0008006" key="3">
    <source>
        <dbReference type="Google" id="ProtNLM"/>
    </source>
</evidence>
<proteinExistence type="predicted"/>
<dbReference type="EMBL" id="JABBNU010000007">
    <property type="protein sequence ID" value="NMM49183.1"/>
    <property type="molecule type" value="Genomic_DNA"/>
</dbReference>
<evidence type="ECO:0000313" key="1">
    <source>
        <dbReference type="EMBL" id="NMM49183.1"/>
    </source>
</evidence>